<evidence type="ECO:0000313" key="3">
    <source>
        <dbReference type="Proteomes" id="UP000559809"/>
    </source>
</evidence>
<dbReference type="Pfam" id="PF05437">
    <property type="entry name" value="AzlD"/>
    <property type="match status" value="1"/>
</dbReference>
<dbReference type="RefSeq" id="WP_180156502.1">
    <property type="nucleotide sequence ID" value="NZ_JACCEM010000007.1"/>
</dbReference>
<feature type="transmembrane region" description="Helical" evidence="1">
    <location>
        <begin position="44"/>
        <end position="64"/>
    </location>
</feature>
<comment type="caution">
    <text evidence="2">The sequence shown here is derived from an EMBL/GenBank/DDBJ whole genome shotgun (WGS) entry which is preliminary data.</text>
</comment>
<gene>
    <name evidence="2" type="ORF">H0A72_14385</name>
</gene>
<dbReference type="EMBL" id="JACCEM010000007">
    <property type="protein sequence ID" value="NYT50504.1"/>
    <property type="molecule type" value="Genomic_DNA"/>
</dbReference>
<protein>
    <submittedName>
        <fullName evidence="2">AzlD domain-containing protein</fullName>
    </submittedName>
</protein>
<keyword evidence="1" id="KW-0472">Membrane</keyword>
<keyword evidence="1" id="KW-0812">Transmembrane</keyword>
<feature type="transmembrane region" description="Helical" evidence="1">
    <location>
        <begin position="94"/>
        <end position="113"/>
    </location>
</feature>
<name>A0A853FWQ3_9BURK</name>
<sequence length="117" mass="12231">MLTQAELIWVVALSGAGTLLVRWLPMVWQHRNAGRRPNPRLRRALDAIGPSAIVALLAASFWGMAAPQPSAAAVLPILCGLAGVALGKRALRSIAWATLSGVLAYGLAVWALAGLSL</sequence>
<dbReference type="AlphaFoldDB" id="A0A853FWQ3"/>
<feature type="transmembrane region" description="Helical" evidence="1">
    <location>
        <begin position="6"/>
        <end position="24"/>
    </location>
</feature>
<organism evidence="2 3">
    <name type="scientific">Parapusillimonas granuli</name>
    <dbReference type="NCBI Taxonomy" id="380911"/>
    <lineage>
        <taxon>Bacteria</taxon>
        <taxon>Pseudomonadati</taxon>
        <taxon>Pseudomonadota</taxon>
        <taxon>Betaproteobacteria</taxon>
        <taxon>Burkholderiales</taxon>
        <taxon>Alcaligenaceae</taxon>
        <taxon>Parapusillimonas</taxon>
    </lineage>
</organism>
<keyword evidence="1" id="KW-1133">Transmembrane helix</keyword>
<dbReference type="InterPro" id="IPR008407">
    <property type="entry name" value="Brnchd-chn_aa_trnsp_AzlD"/>
</dbReference>
<evidence type="ECO:0000256" key="1">
    <source>
        <dbReference type="SAM" id="Phobius"/>
    </source>
</evidence>
<feature type="transmembrane region" description="Helical" evidence="1">
    <location>
        <begin position="70"/>
        <end position="87"/>
    </location>
</feature>
<reference evidence="2 3" key="1">
    <citation type="submission" date="2020-07" db="EMBL/GenBank/DDBJ databases">
        <title>Taxonomic revisions and descriptions of new bacterial species based on genomic comparisons in the high-G+C-content subgroup of the family Alcaligenaceae.</title>
        <authorList>
            <person name="Szabo A."/>
            <person name="Felfoldi T."/>
        </authorList>
    </citation>
    <scope>NUCLEOTIDE SEQUENCE [LARGE SCALE GENOMIC DNA]</scope>
    <source>
        <strain evidence="2 3">LMG 24012</strain>
    </source>
</reference>
<evidence type="ECO:0000313" key="2">
    <source>
        <dbReference type="EMBL" id="NYT50504.1"/>
    </source>
</evidence>
<keyword evidence="3" id="KW-1185">Reference proteome</keyword>
<accession>A0A853FWQ3</accession>
<proteinExistence type="predicted"/>
<dbReference type="Proteomes" id="UP000559809">
    <property type="component" value="Unassembled WGS sequence"/>
</dbReference>